<comment type="subunit">
    <text evidence="5">Associates with stalled 50S ribosomal subunits. Binds to RqcP.</text>
</comment>
<dbReference type="PANTHER" id="PTHR15239:SF6">
    <property type="entry name" value="RIBOSOME QUALITY CONTROL COMPLEX SUBUNIT NEMF"/>
    <property type="match status" value="1"/>
</dbReference>
<dbReference type="PANTHER" id="PTHR15239">
    <property type="entry name" value="NUCLEAR EXPORT MEDIATOR FACTOR NEMF"/>
    <property type="match status" value="1"/>
</dbReference>
<evidence type="ECO:0000313" key="13">
    <source>
        <dbReference type="Proteomes" id="UP000247389"/>
    </source>
</evidence>
<evidence type="ECO:0000313" key="12">
    <source>
        <dbReference type="Proteomes" id="UP000199519"/>
    </source>
</evidence>
<evidence type="ECO:0000313" key="14">
    <source>
        <dbReference type="Proteomes" id="UP000295758"/>
    </source>
</evidence>
<dbReference type="AlphaFoldDB" id="A0A1G7GRP1"/>
<dbReference type="Pfam" id="PF05670">
    <property type="entry name" value="NFACT-R_1"/>
    <property type="match status" value="1"/>
</dbReference>
<dbReference type="Proteomes" id="UP000199519">
    <property type="component" value="Unassembled WGS sequence"/>
</dbReference>
<dbReference type="GO" id="GO:0000049">
    <property type="term" value="F:tRNA binding"/>
    <property type="evidence" value="ECO:0007669"/>
    <property type="project" value="UniProtKB-UniRule"/>
</dbReference>
<dbReference type="InterPro" id="IPR008532">
    <property type="entry name" value="NFACT_RNA-bd"/>
</dbReference>
<protein>
    <recommendedName>
        <fullName evidence="5">Rqc2 homolog RqcH</fullName>
        <shortName evidence="5">RqcH</shortName>
    </recommendedName>
</protein>
<organism evidence="7 13">
    <name type="scientific">Halanaerobium congolense</name>
    <dbReference type="NCBI Taxonomy" id="54121"/>
    <lineage>
        <taxon>Bacteria</taxon>
        <taxon>Bacillati</taxon>
        <taxon>Bacillota</taxon>
        <taxon>Clostridia</taxon>
        <taxon>Halanaerobiales</taxon>
        <taxon>Halanaerobiaceae</taxon>
        <taxon>Halanaerobium</taxon>
    </lineage>
</organism>
<evidence type="ECO:0000256" key="1">
    <source>
        <dbReference type="ARBA" id="ARBA00022555"/>
    </source>
</evidence>
<feature type="domain" description="NFACT RNA-binding" evidence="6">
    <location>
        <begin position="461"/>
        <end position="553"/>
    </location>
</feature>
<dbReference type="RefSeq" id="WP_089719339.1">
    <property type="nucleotide sequence ID" value="NZ_FNBJ01000003.1"/>
</dbReference>
<evidence type="ECO:0000256" key="2">
    <source>
        <dbReference type="ARBA" id="ARBA00022730"/>
    </source>
</evidence>
<keyword evidence="2 5" id="KW-0699">rRNA-binding</keyword>
<dbReference type="Proteomes" id="UP000247389">
    <property type="component" value="Unassembled WGS sequence"/>
</dbReference>
<reference evidence="11 12" key="1">
    <citation type="submission" date="2016-10" db="EMBL/GenBank/DDBJ databases">
        <authorList>
            <person name="Varghese N."/>
            <person name="Submissions S."/>
        </authorList>
    </citation>
    <scope>NUCLEOTIDE SEQUENCE [LARGE SCALE GENOMIC DNA]</scope>
    <source>
        <strain evidence="8 12">WG2</strain>
        <strain evidence="9 11">WG5</strain>
    </source>
</reference>
<sequence length="583" mass="68230">MAFDGIMLAALKDNLEDKILGARIEKAYQIEKKHLIIRLRNNNQNSKLLISTDPQGARINLTELDFDFPSFPPDFCMMLRKYLKNSYIQEIIQPEFERMVRINIEKRGKKYSLIAELMGKYSNVILLDDNEVVLDAMKRITEKQNPERQLYPGIKYQKPPGQDKLNPLELQSKEEFRQIIDENFSQAAFRAVMYNFRGIGPYSAREIVYRAGVDPAENYNNLTNSDKNSIAESMLKLFSQFKDKQYKPVLAVENGKVDYISAFILKHRSPENLKEFEDLDQMMDYYFKEFLKDKELKRSIRELNKVVNTYLDKNIKKQKKLKRQLEESKEAEKYKKKGELITANIYQINRGDKKAVVKDYYSDDQQEIEIKLDPSKSPSDNAQKYFKKYNKLKKSVKHLKREIAKLRHEEKYLKQVSMNIEQAETLDDLEEIKEELKEENYIKKQKQKKRNKSNKKLPPRKFISSDGYQILVGRNNKQNDRLTKKMANNGDIWLHTKVIAGSHVIIKRDTEAEVPEQTLTEAAAIAAYFSKARESTNVPIDYTPVENVNKPKGAKPGLVYYDKYQTIYIDPAKKELFKKLAAD</sequence>
<dbReference type="Proteomes" id="UP000295758">
    <property type="component" value="Unassembled WGS sequence"/>
</dbReference>
<dbReference type="EMBL" id="FOHG01000003">
    <property type="protein sequence ID" value="SES69343.1"/>
    <property type="molecule type" value="Genomic_DNA"/>
</dbReference>
<evidence type="ECO:0000259" key="6">
    <source>
        <dbReference type="Pfam" id="PF05670"/>
    </source>
</evidence>
<dbReference type="GO" id="GO:0019843">
    <property type="term" value="F:rRNA binding"/>
    <property type="evidence" value="ECO:0007669"/>
    <property type="project" value="UniProtKB-UniRule"/>
</dbReference>
<accession>A0A1G7GRP1</accession>
<evidence type="ECO:0000313" key="7">
    <source>
        <dbReference type="EMBL" id="PXV69960.1"/>
    </source>
</evidence>
<dbReference type="HAMAP" id="MF_00844_B">
    <property type="entry name" value="RqcH_B"/>
    <property type="match status" value="1"/>
</dbReference>
<feature type="coiled-coil region" evidence="5">
    <location>
        <begin position="382"/>
        <end position="449"/>
    </location>
</feature>
<dbReference type="SUPFAM" id="SSF46946">
    <property type="entry name" value="S13-like H2TH domain"/>
    <property type="match status" value="1"/>
</dbReference>
<evidence type="ECO:0000313" key="9">
    <source>
        <dbReference type="EMBL" id="SES69343.1"/>
    </source>
</evidence>
<dbReference type="GO" id="GO:0072344">
    <property type="term" value="P:rescue of stalled ribosome"/>
    <property type="evidence" value="ECO:0007669"/>
    <property type="project" value="UniProtKB-UniRule"/>
</dbReference>
<name>A0A1G7GRP1_9FIRM</name>
<dbReference type="EMBL" id="QICM01000002">
    <property type="protein sequence ID" value="PXV69960.1"/>
    <property type="molecule type" value="Genomic_DNA"/>
</dbReference>
<keyword evidence="5" id="KW-0175">Coiled coil</keyword>
<evidence type="ECO:0000256" key="3">
    <source>
        <dbReference type="ARBA" id="ARBA00022884"/>
    </source>
</evidence>
<dbReference type="GO" id="GO:0043023">
    <property type="term" value="F:ribosomal large subunit binding"/>
    <property type="evidence" value="ECO:0007669"/>
    <property type="project" value="UniProtKB-UniRule"/>
</dbReference>
<keyword evidence="3 5" id="KW-0694">RNA-binding</keyword>
<keyword evidence="4 5" id="KW-0648">Protein biosynthesis</keyword>
<dbReference type="Gene3D" id="2.30.310.10">
    <property type="entry name" value="ibrinogen binding protein from staphylococcus aureus domain"/>
    <property type="match status" value="1"/>
</dbReference>
<dbReference type="Pfam" id="PF05833">
    <property type="entry name" value="NFACT_N"/>
    <property type="match status" value="1"/>
</dbReference>
<evidence type="ECO:0000256" key="5">
    <source>
        <dbReference type="HAMAP-Rule" id="MF_00844"/>
    </source>
</evidence>
<evidence type="ECO:0000313" key="11">
    <source>
        <dbReference type="Proteomes" id="UP000198612"/>
    </source>
</evidence>
<reference evidence="10 14" key="3">
    <citation type="submission" date="2019-03" db="EMBL/GenBank/DDBJ databases">
        <title>Deep subsurface shale carbon reservoir microbial communities from Ohio and West Virginia, USA.</title>
        <authorList>
            <person name="Wrighton K."/>
        </authorList>
    </citation>
    <scope>NUCLEOTIDE SEQUENCE [LARGE SCALE GENOMIC DNA]</scope>
    <source>
        <strain evidence="10 14">UTICA-S4D12</strain>
    </source>
</reference>
<dbReference type="InterPro" id="IPR043682">
    <property type="entry name" value="RqcH_bacterial"/>
</dbReference>
<dbReference type="GO" id="GO:1990112">
    <property type="term" value="C:RQC complex"/>
    <property type="evidence" value="ECO:0007669"/>
    <property type="project" value="TreeGrafter"/>
</dbReference>
<dbReference type="Proteomes" id="UP000198612">
    <property type="component" value="Unassembled WGS sequence"/>
</dbReference>
<keyword evidence="1 5" id="KW-0820">tRNA-binding</keyword>
<comment type="function">
    <text evidence="5">Key component of the ribosome quality control system (RQC), a ribosome-associated complex that mediates the extraction of incompletely synthesized nascent chains from stalled ribosomes and their subsequent degradation. RqcH recruits Ala-charged tRNA, and with RqcP directs the elongation of stalled nascent chains on 50S ribosomal subunits, leading to non-templated C-terminal alanine extensions (Ala tail). The Ala tail promotes nascent chain degradation. May add between 1 and at least 8 Ala residues. Binds to stalled 50S ribosomal subunits.</text>
</comment>
<comment type="similarity">
    <text evidence="5">Belongs to the NEMF family.</text>
</comment>
<gene>
    <name evidence="5" type="primary">rqcH</name>
    <name evidence="10" type="ORF">BY453_10582</name>
    <name evidence="7" type="ORF">C8C78_10289</name>
    <name evidence="8" type="ORF">SAMN04488598_103121</name>
    <name evidence="9" type="ORF">SAMN04515652_103120</name>
</gene>
<dbReference type="InterPro" id="IPR010979">
    <property type="entry name" value="Ribosomal_uS13-like_H2TH"/>
</dbReference>
<evidence type="ECO:0000313" key="10">
    <source>
        <dbReference type="EMBL" id="TDS33074.1"/>
    </source>
</evidence>
<reference evidence="7 13" key="2">
    <citation type="submission" date="2018-04" db="EMBL/GenBank/DDBJ databases">
        <title>Subsurface microbial communities from deep shales in Ohio and West Virginia, USA.</title>
        <authorList>
            <person name="Wrighton K."/>
        </authorList>
    </citation>
    <scope>NUCLEOTIDE SEQUENCE [LARGE SCALE GENOMIC DNA]</scope>
    <source>
        <strain evidence="7 13">MSL28</strain>
    </source>
</reference>
<keyword evidence="12" id="KW-1185">Reference proteome</keyword>
<evidence type="ECO:0000256" key="4">
    <source>
        <dbReference type="ARBA" id="ARBA00022917"/>
    </source>
</evidence>
<evidence type="ECO:0000313" key="8">
    <source>
        <dbReference type="EMBL" id="SDE90807.1"/>
    </source>
</evidence>
<dbReference type="EMBL" id="SOAA01000005">
    <property type="protein sequence ID" value="TDS33074.1"/>
    <property type="molecule type" value="Genomic_DNA"/>
</dbReference>
<dbReference type="EMBL" id="FNBJ01000003">
    <property type="protein sequence ID" value="SDE90807.1"/>
    <property type="molecule type" value="Genomic_DNA"/>
</dbReference>
<dbReference type="InterPro" id="IPR051608">
    <property type="entry name" value="RQC_Subunit_NEMF"/>
</dbReference>
<dbReference type="Gene3D" id="1.10.8.50">
    <property type="match status" value="1"/>
</dbReference>
<proteinExistence type="inferred from homology"/>